<accession>F0S0X2</accession>
<keyword evidence="3 7" id="KW-0808">Transferase</keyword>
<keyword evidence="6" id="KW-0067">ATP-binding</keyword>
<dbReference type="GO" id="GO:0006364">
    <property type="term" value="P:rRNA processing"/>
    <property type="evidence" value="ECO:0007669"/>
    <property type="project" value="UniProtKB-KW"/>
</dbReference>
<protein>
    <submittedName>
        <fullName evidence="7">Adenylate kinase</fullName>
        <ecNumber evidence="7">2.7.4.3</ecNumber>
    </submittedName>
</protein>
<dbReference type="InterPro" id="IPR020618">
    <property type="entry name" value="Adenyl_kinase_AK6"/>
</dbReference>
<evidence type="ECO:0000313" key="7">
    <source>
        <dbReference type="EMBL" id="ADY72776.1"/>
    </source>
</evidence>
<evidence type="ECO:0000313" key="8">
    <source>
        <dbReference type="Proteomes" id="UP000007102"/>
    </source>
</evidence>
<dbReference type="GO" id="GO:0016887">
    <property type="term" value="F:ATP hydrolysis activity"/>
    <property type="evidence" value="ECO:0007669"/>
    <property type="project" value="InterPro"/>
</dbReference>
<dbReference type="Gene3D" id="3.40.50.300">
    <property type="entry name" value="P-loop containing nucleotide triphosphate hydrolases"/>
    <property type="match status" value="1"/>
</dbReference>
<organism evidence="7 8">
    <name type="scientific">Desulfurobacterium thermolithotrophum (strain DSM 11699 / BSA)</name>
    <dbReference type="NCBI Taxonomy" id="868864"/>
    <lineage>
        <taxon>Bacteria</taxon>
        <taxon>Pseudomonadati</taxon>
        <taxon>Aquificota</taxon>
        <taxon>Aquificia</taxon>
        <taxon>Desulfurobacteriales</taxon>
        <taxon>Desulfurobacteriaceae</taxon>
        <taxon>Desulfurobacterium</taxon>
    </lineage>
</organism>
<dbReference type="InterPro" id="IPR027417">
    <property type="entry name" value="P-loop_NTPase"/>
</dbReference>
<proteinExistence type="inferred from homology"/>
<dbReference type="PANTHER" id="PTHR12595">
    <property type="entry name" value="POS9-ACTIVATING FACTOR FAP7-RELATED"/>
    <property type="match status" value="1"/>
</dbReference>
<keyword evidence="1" id="KW-0690">Ribosome biogenesis</keyword>
<keyword evidence="5 7" id="KW-0418">Kinase</keyword>
<dbReference type="PANTHER" id="PTHR12595:SF0">
    <property type="entry name" value="ADENYLATE KINASE ISOENZYME 6"/>
    <property type="match status" value="1"/>
</dbReference>
<keyword evidence="4" id="KW-0547">Nucleotide-binding</keyword>
<evidence type="ECO:0000256" key="5">
    <source>
        <dbReference type="ARBA" id="ARBA00022777"/>
    </source>
</evidence>
<dbReference type="InParanoid" id="F0S0X2"/>
<reference evidence="7 8" key="1">
    <citation type="journal article" date="2011" name="Stand. Genomic Sci.">
        <title>Complete genome sequence of the thermophilic sulfur-reducer Desulfurobacterium thermolithotrophum type strain (BSA(T)) from a deep-sea hydrothermal vent.</title>
        <authorList>
            <person name="Goker M."/>
            <person name="Daligault H."/>
            <person name="Mwirichia R."/>
            <person name="Lapidus A."/>
            <person name="Lucas S."/>
            <person name="Deshpande S."/>
            <person name="Pagani I."/>
            <person name="Tapia R."/>
            <person name="Cheng J.F."/>
            <person name="Goodwin L."/>
            <person name="Pitluck S."/>
            <person name="Liolios K."/>
            <person name="Ivanova N."/>
            <person name="Mavromatis K."/>
            <person name="Mikhailova N."/>
            <person name="Pati A."/>
            <person name="Chen A."/>
            <person name="Palaniappan K."/>
            <person name="Han C."/>
            <person name="Land M."/>
            <person name="Hauser L."/>
            <person name="Pan C."/>
            <person name="Brambilla E.M."/>
            <person name="Rohde M."/>
            <person name="Spring S."/>
            <person name="Sikorski J."/>
            <person name="Wirth R."/>
            <person name="Detter J.C."/>
            <person name="Woyke T."/>
            <person name="Bristow J."/>
            <person name="Eisen J.A."/>
            <person name="Markowitz V."/>
            <person name="Hugenholtz P."/>
            <person name="Kyrpides N.C."/>
            <person name="Klenk H.P."/>
        </authorList>
    </citation>
    <scope>NUCLEOTIDE SEQUENCE [LARGE SCALE GENOMIC DNA]</scope>
    <source>
        <strain evidence="8">DSM 11699 / BSA</strain>
    </source>
</reference>
<dbReference type="HOGENOM" id="CLU_079096_0_1_0"/>
<dbReference type="KEGG" id="dte:Dester_0118"/>
<dbReference type="eggNOG" id="COG1936">
    <property type="taxonomic scope" value="Bacteria"/>
</dbReference>
<dbReference type="STRING" id="868864.Dester_0118"/>
<dbReference type="GO" id="GO:0004017">
    <property type="term" value="F:AMP kinase activity"/>
    <property type="evidence" value="ECO:0007669"/>
    <property type="project" value="UniProtKB-EC"/>
</dbReference>
<sequence>MKITITGTPGTGKTTVANILSKKLNLPLFNISELVKKEKLYIEFDSERNAFVVDPEKLREFFHNKKHFIAEGLVAHYIPSDILIILRVNPKKIPERLAERNYTEEKVRENEEAEKFAVIATEAIEKSKAKRILHIDTTKRKPEDVVNLILEGIGGKEVFEEVDWLE</sequence>
<evidence type="ECO:0000256" key="2">
    <source>
        <dbReference type="ARBA" id="ARBA00022552"/>
    </source>
</evidence>
<dbReference type="GO" id="GO:0005524">
    <property type="term" value="F:ATP binding"/>
    <property type="evidence" value="ECO:0007669"/>
    <property type="project" value="UniProtKB-KW"/>
</dbReference>
<dbReference type="HAMAP" id="MF_00039">
    <property type="entry name" value="Adenylate_kinase_AK6"/>
    <property type="match status" value="1"/>
</dbReference>
<keyword evidence="2" id="KW-0698">rRNA processing</keyword>
<dbReference type="RefSeq" id="WP_013637736.1">
    <property type="nucleotide sequence ID" value="NC_015185.1"/>
</dbReference>
<dbReference type="AlphaFoldDB" id="F0S0X2"/>
<dbReference type="EC" id="2.7.4.3" evidence="7"/>
<evidence type="ECO:0000256" key="1">
    <source>
        <dbReference type="ARBA" id="ARBA00022517"/>
    </source>
</evidence>
<dbReference type="EMBL" id="CP002543">
    <property type="protein sequence ID" value="ADY72776.1"/>
    <property type="molecule type" value="Genomic_DNA"/>
</dbReference>
<reference evidence="8" key="2">
    <citation type="submission" date="2011-02" db="EMBL/GenBank/DDBJ databases">
        <title>The complete genome of Desulfurobacterium thermolithotrophum DSM 11699.</title>
        <authorList>
            <consortium name="US DOE Joint Genome Institute (JGI-PGF)"/>
            <person name="Lucas S."/>
            <person name="Copeland A."/>
            <person name="Lapidus A."/>
            <person name="Bruce D."/>
            <person name="Goodwin L."/>
            <person name="Pitluck S."/>
            <person name="Kyrpides N."/>
            <person name="Mavromatis K."/>
            <person name="Pagani I."/>
            <person name="Ivanova N."/>
            <person name="Mikhailova N."/>
            <person name="Daligault H."/>
            <person name="Detter J.C."/>
            <person name="Tapia R."/>
            <person name="Han C."/>
            <person name="Land M."/>
            <person name="Hauser L."/>
            <person name="Markowitz V."/>
            <person name="Cheng J.-F."/>
            <person name="Hugenholtz P."/>
            <person name="Woyke T."/>
            <person name="Wu D."/>
            <person name="Spring S."/>
            <person name="Brambilla E."/>
            <person name="Klenk H.-P."/>
            <person name="Eisen J.A."/>
        </authorList>
    </citation>
    <scope>NUCLEOTIDE SEQUENCE [LARGE SCALE GENOMIC DNA]</scope>
    <source>
        <strain evidence="8">DSM 11699 / BSA</strain>
    </source>
</reference>
<dbReference type="Proteomes" id="UP000007102">
    <property type="component" value="Chromosome"/>
</dbReference>
<gene>
    <name evidence="7" type="ordered locus">Dester_0118</name>
</gene>
<name>F0S0X2_DESTD</name>
<evidence type="ECO:0000256" key="6">
    <source>
        <dbReference type="ARBA" id="ARBA00022840"/>
    </source>
</evidence>
<evidence type="ECO:0000256" key="3">
    <source>
        <dbReference type="ARBA" id="ARBA00022679"/>
    </source>
</evidence>
<dbReference type="SUPFAM" id="SSF52540">
    <property type="entry name" value="P-loop containing nucleoside triphosphate hydrolases"/>
    <property type="match status" value="1"/>
</dbReference>
<dbReference type="OrthoDB" id="1201990at2"/>
<keyword evidence="8" id="KW-1185">Reference proteome</keyword>
<evidence type="ECO:0000256" key="4">
    <source>
        <dbReference type="ARBA" id="ARBA00022741"/>
    </source>
</evidence>
<dbReference type="Pfam" id="PF13238">
    <property type="entry name" value="AAA_18"/>
    <property type="match status" value="1"/>
</dbReference>